<dbReference type="OrthoDB" id="2148418at2759"/>
<dbReference type="SMART" id="SM00015">
    <property type="entry name" value="IQ"/>
    <property type="match status" value="3"/>
</dbReference>
<organism evidence="1 2">
    <name type="scientific">Portunus trituberculatus</name>
    <name type="common">Swimming crab</name>
    <name type="synonym">Neptunus trituberculatus</name>
    <dbReference type="NCBI Taxonomy" id="210409"/>
    <lineage>
        <taxon>Eukaryota</taxon>
        <taxon>Metazoa</taxon>
        <taxon>Ecdysozoa</taxon>
        <taxon>Arthropoda</taxon>
        <taxon>Crustacea</taxon>
        <taxon>Multicrustacea</taxon>
        <taxon>Malacostraca</taxon>
        <taxon>Eumalacostraca</taxon>
        <taxon>Eucarida</taxon>
        <taxon>Decapoda</taxon>
        <taxon>Pleocyemata</taxon>
        <taxon>Brachyura</taxon>
        <taxon>Eubrachyura</taxon>
        <taxon>Portunoidea</taxon>
        <taxon>Portunidae</taxon>
        <taxon>Portuninae</taxon>
        <taxon>Portunus</taxon>
    </lineage>
</organism>
<dbReference type="AlphaFoldDB" id="A0A5B7E9B8"/>
<proteinExistence type="predicted"/>
<dbReference type="InterPro" id="IPR000048">
    <property type="entry name" value="IQ_motif_EF-hand-BS"/>
</dbReference>
<comment type="caution">
    <text evidence="1">The sequence shown here is derived from an EMBL/GenBank/DDBJ whole genome shotgun (WGS) entry which is preliminary data.</text>
</comment>
<protein>
    <submittedName>
        <fullName evidence="1">Abnormal spindle-like microcephaly-associated</fullName>
    </submittedName>
</protein>
<accession>A0A5B7E9B8</accession>
<gene>
    <name evidence="1" type="primary">ASPM_1</name>
    <name evidence="1" type="ORF">E2C01_024010</name>
</gene>
<dbReference type="PROSITE" id="PS50096">
    <property type="entry name" value="IQ"/>
    <property type="match status" value="2"/>
</dbReference>
<evidence type="ECO:0000313" key="1">
    <source>
        <dbReference type="EMBL" id="MPC30740.1"/>
    </source>
</evidence>
<sequence length="272" mass="29226">MKMNQGINFFFHPVQGQGFTVWTECRCCCDRQTPSIPFQMSGSLLPSLPICVPACWTSCGDQGCQGAAGGMEEAPGSVPPGGAAGLDCRPCGGAAVVEAAAAWVTAGRIQPGCCGAAELLAVPMFHPPAGPGEAVACGAEAAPGSSNSTADVACMNAAQHLLHTRRAVLTMQAYTRGWRCRQRLAVMVKTAAVVKRQLGRAVMAQSRKSQQAVVVVQLCIKIWLTRRRFLQHRKAVVVLQAAFRAHQQRREYLRLKKASLLLQRCGREKLQQ</sequence>
<dbReference type="Proteomes" id="UP000324222">
    <property type="component" value="Unassembled WGS sequence"/>
</dbReference>
<dbReference type="Pfam" id="PF00612">
    <property type="entry name" value="IQ"/>
    <property type="match status" value="2"/>
</dbReference>
<dbReference type="EMBL" id="VSRR010002310">
    <property type="protein sequence ID" value="MPC30740.1"/>
    <property type="molecule type" value="Genomic_DNA"/>
</dbReference>
<evidence type="ECO:0000313" key="2">
    <source>
        <dbReference type="Proteomes" id="UP000324222"/>
    </source>
</evidence>
<keyword evidence="2" id="KW-1185">Reference proteome</keyword>
<reference evidence="1 2" key="1">
    <citation type="submission" date="2019-05" db="EMBL/GenBank/DDBJ databases">
        <title>Another draft genome of Portunus trituberculatus and its Hox gene families provides insights of decapod evolution.</title>
        <authorList>
            <person name="Jeong J.-H."/>
            <person name="Song I."/>
            <person name="Kim S."/>
            <person name="Choi T."/>
            <person name="Kim D."/>
            <person name="Ryu S."/>
            <person name="Kim W."/>
        </authorList>
    </citation>
    <scope>NUCLEOTIDE SEQUENCE [LARGE SCALE GENOMIC DNA]</scope>
    <source>
        <tissue evidence="1">Muscle</tissue>
    </source>
</reference>
<dbReference type="Gene3D" id="1.20.5.190">
    <property type="match status" value="1"/>
</dbReference>
<name>A0A5B7E9B8_PORTR</name>